<reference evidence="3 4" key="1">
    <citation type="submission" date="2015-09" db="EMBL/GenBank/DDBJ databases">
        <authorList>
            <consortium name="Pathogen Informatics"/>
        </authorList>
    </citation>
    <scope>NUCLEOTIDE SEQUENCE [LARGE SCALE GENOMIC DNA]</scope>
    <source>
        <strain evidence="3 4">2789STDY5834841</strain>
    </source>
</reference>
<keyword evidence="1" id="KW-1133">Transmembrane helix</keyword>
<dbReference type="Gene3D" id="3.40.50.620">
    <property type="entry name" value="HUPs"/>
    <property type="match status" value="1"/>
</dbReference>
<feature type="transmembrane region" description="Helical" evidence="1">
    <location>
        <begin position="6"/>
        <end position="23"/>
    </location>
</feature>
<keyword evidence="1" id="KW-0472">Membrane</keyword>
<sequence>MKEYFWILGSLCVLYYLILVIYSRRLRSTFAVFWLLTGGAHLFFGCVPLPAYVESVFGWICLGLWILFLTVEIKICLGMFSKPERGAQWIIILGAQVRGRKITDSLKRRLDAAIHYLEENERTMVVVSGGRGPGEDISEADAMEQYLIEQGVAENRIRKEDQSVSTRENLSFSRRFIDPKHETVGIVTNNFHSYRAKLLAEQEGYAHVFSVSASSNYVFQINYLVREFFAVLAIFLKNKRIL</sequence>
<dbReference type="GO" id="GO:0000270">
    <property type="term" value="P:peptidoglycan metabolic process"/>
    <property type="evidence" value="ECO:0007669"/>
    <property type="project" value="TreeGrafter"/>
</dbReference>
<dbReference type="GO" id="GO:0043164">
    <property type="term" value="P:Gram-negative-bacterium-type cell wall biogenesis"/>
    <property type="evidence" value="ECO:0007669"/>
    <property type="project" value="TreeGrafter"/>
</dbReference>
<accession>A0A174E5L7</accession>
<organism evidence="3 4">
    <name type="scientific">[Ruminococcus] torques</name>
    <dbReference type="NCBI Taxonomy" id="33039"/>
    <lineage>
        <taxon>Bacteria</taxon>
        <taxon>Bacillati</taxon>
        <taxon>Bacillota</taxon>
        <taxon>Clostridia</taxon>
        <taxon>Lachnospirales</taxon>
        <taxon>Lachnospiraceae</taxon>
        <taxon>Mediterraneibacter</taxon>
    </lineage>
</organism>
<dbReference type="InterPro" id="IPR051599">
    <property type="entry name" value="Cell_Envelope_Assoc"/>
</dbReference>
<evidence type="ECO:0000256" key="1">
    <source>
        <dbReference type="SAM" id="Phobius"/>
    </source>
</evidence>
<evidence type="ECO:0000313" key="3">
    <source>
        <dbReference type="EMBL" id="CUO31746.1"/>
    </source>
</evidence>
<dbReference type="Proteomes" id="UP000095787">
    <property type="component" value="Unassembled WGS sequence"/>
</dbReference>
<name>A0A174E5L7_9FIRM</name>
<gene>
    <name evidence="3" type="ORF">ERS852456_02213</name>
</gene>
<proteinExistence type="predicted"/>
<dbReference type="EMBL" id="CYZO01000032">
    <property type="protein sequence ID" value="CUO31746.1"/>
    <property type="molecule type" value="Genomic_DNA"/>
</dbReference>
<dbReference type="InterPro" id="IPR014729">
    <property type="entry name" value="Rossmann-like_a/b/a_fold"/>
</dbReference>
<dbReference type="InterPro" id="IPR003848">
    <property type="entry name" value="DUF218"/>
</dbReference>
<dbReference type="AlphaFoldDB" id="A0A174E5L7"/>
<evidence type="ECO:0000313" key="4">
    <source>
        <dbReference type="Proteomes" id="UP000095787"/>
    </source>
</evidence>
<dbReference type="PANTHER" id="PTHR30336:SF4">
    <property type="entry name" value="ENVELOPE BIOGENESIS FACTOR ELYC"/>
    <property type="match status" value="1"/>
</dbReference>
<dbReference type="PANTHER" id="PTHR30336">
    <property type="entry name" value="INNER MEMBRANE PROTEIN, PROBABLE PERMEASE"/>
    <property type="match status" value="1"/>
</dbReference>
<dbReference type="Pfam" id="PF02698">
    <property type="entry name" value="DUF218"/>
    <property type="match status" value="1"/>
</dbReference>
<dbReference type="RefSeq" id="WP_004845853.1">
    <property type="nucleotide sequence ID" value="NZ_CATZVU010000020.1"/>
</dbReference>
<protein>
    <submittedName>
        <fullName evidence="3">DUF218 domain</fullName>
    </submittedName>
</protein>
<feature type="domain" description="DUF218" evidence="2">
    <location>
        <begin position="88"/>
        <end position="229"/>
    </location>
</feature>
<evidence type="ECO:0000259" key="2">
    <source>
        <dbReference type="Pfam" id="PF02698"/>
    </source>
</evidence>
<keyword evidence="1" id="KW-0812">Transmembrane</keyword>
<dbReference type="CDD" id="cd06259">
    <property type="entry name" value="YdcF-like"/>
    <property type="match status" value="1"/>
</dbReference>
<dbReference type="GO" id="GO:0005886">
    <property type="term" value="C:plasma membrane"/>
    <property type="evidence" value="ECO:0007669"/>
    <property type="project" value="TreeGrafter"/>
</dbReference>
<feature type="transmembrane region" description="Helical" evidence="1">
    <location>
        <begin position="56"/>
        <end position="77"/>
    </location>
</feature>
<feature type="transmembrane region" description="Helical" evidence="1">
    <location>
        <begin position="30"/>
        <end position="50"/>
    </location>
</feature>